<gene>
    <name evidence="1" type="ORF">SAMN05216225_102231</name>
</gene>
<protein>
    <submittedName>
        <fullName evidence="1">YwpF-like protein</fullName>
    </submittedName>
</protein>
<dbReference type="OrthoDB" id="2427395at2"/>
<keyword evidence="2" id="KW-1185">Reference proteome</keyword>
<dbReference type="InterPro" id="IPR025573">
    <property type="entry name" value="YwpF"/>
</dbReference>
<evidence type="ECO:0000313" key="1">
    <source>
        <dbReference type="EMBL" id="SHG24750.1"/>
    </source>
</evidence>
<sequence length="137" mass="15967">MKTFKLKEFQILVNKNGDIVKHPIQLIDGLIINREDEKNRWTIEAYIEQSYFDFFEQLKGTRDEIMVEVRITKESNEPATFISSIIGINKIESNMNVLLSGQIVDQRKSKIEGLLTDLVQEGYQGEELIDKFKDKIE</sequence>
<accession>A0A1M5IA37</accession>
<organism evidence="1 2">
    <name type="scientific">Ornithinibacillus halophilus</name>
    <dbReference type="NCBI Taxonomy" id="930117"/>
    <lineage>
        <taxon>Bacteria</taxon>
        <taxon>Bacillati</taxon>
        <taxon>Bacillota</taxon>
        <taxon>Bacilli</taxon>
        <taxon>Bacillales</taxon>
        <taxon>Bacillaceae</taxon>
        <taxon>Ornithinibacillus</taxon>
    </lineage>
</organism>
<reference evidence="1 2" key="1">
    <citation type="submission" date="2016-11" db="EMBL/GenBank/DDBJ databases">
        <authorList>
            <person name="Jaros S."/>
            <person name="Januszkiewicz K."/>
            <person name="Wedrychowicz H."/>
        </authorList>
    </citation>
    <scope>NUCLEOTIDE SEQUENCE [LARGE SCALE GENOMIC DNA]</scope>
    <source>
        <strain evidence="1 2">IBRC-M 10683</strain>
    </source>
</reference>
<dbReference type="RefSeq" id="WP_072890596.1">
    <property type="nucleotide sequence ID" value="NZ_FQVW01000022.1"/>
</dbReference>
<name>A0A1M5IA37_9BACI</name>
<dbReference type="STRING" id="930117.SAMN05216225_102231"/>
<dbReference type="Proteomes" id="UP000183988">
    <property type="component" value="Unassembled WGS sequence"/>
</dbReference>
<proteinExistence type="predicted"/>
<evidence type="ECO:0000313" key="2">
    <source>
        <dbReference type="Proteomes" id="UP000183988"/>
    </source>
</evidence>
<dbReference type="EMBL" id="FQVW01000022">
    <property type="protein sequence ID" value="SHG24750.1"/>
    <property type="molecule type" value="Genomic_DNA"/>
</dbReference>
<dbReference type="Pfam" id="PF14183">
    <property type="entry name" value="YwpF"/>
    <property type="match status" value="1"/>
</dbReference>
<dbReference type="AlphaFoldDB" id="A0A1M5IA37"/>